<organism evidence="2 3">
    <name type="scientific">Gilvimarinus algae</name>
    <dbReference type="NCBI Taxonomy" id="3058037"/>
    <lineage>
        <taxon>Bacteria</taxon>
        <taxon>Pseudomonadati</taxon>
        <taxon>Pseudomonadota</taxon>
        <taxon>Gammaproteobacteria</taxon>
        <taxon>Cellvibrionales</taxon>
        <taxon>Cellvibrionaceae</taxon>
        <taxon>Gilvimarinus</taxon>
    </lineage>
</organism>
<proteinExistence type="predicted"/>
<protein>
    <submittedName>
        <fullName evidence="2">FAD/NAD(P)-binding protein</fullName>
    </submittedName>
</protein>
<dbReference type="InterPro" id="IPR036188">
    <property type="entry name" value="FAD/NAD-bd_sf"/>
</dbReference>
<comment type="caution">
    <text evidence="2">The sequence shown here is derived from an EMBL/GenBank/DDBJ whole genome shotgun (WGS) entry which is preliminary data.</text>
</comment>
<evidence type="ECO:0000259" key="1">
    <source>
        <dbReference type="Pfam" id="PF13454"/>
    </source>
</evidence>
<dbReference type="SUPFAM" id="SSF51905">
    <property type="entry name" value="FAD/NAD(P)-binding domain"/>
    <property type="match status" value="1"/>
</dbReference>
<dbReference type="Pfam" id="PF13454">
    <property type="entry name" value="NAD_binding_9"/>
    <property type="match status" value="1"/>
</dbReference>
<name>A0ABT8TC61_9GAMM</name>
<dbReference type="Gene3D" id="3.50.50.60">
    <property type="entry name" value="FAD/NAD(P)-binding domain"/>
    <property type="match status" value="1"/>
</dbReference>
<dbReference type="InterPro" id="IPR038732">
    <property type="entry name" value="HpyO/CreE_NAD-binding"/>
</dbReference>
<dbReference type="PANTHER" id="PTHR40254">
    <property type="entry name" value="BLR0577 PROTEIN"/>
    <property type="match status" value="1"/>
</dbReference>
<reference evidence="2" key="1">
    <citation type="submission" date="2023-07" db="EMBL/GenBank/DDBJ databases">
        <title>Gilvimarinus algae sp. nov., isolated from the surface of Kelp.</title>
        <authorList>
            <person name="Sun Y.Y."/>
            <person name="Gong Y."/>
            <person name="Du Z.J."/>
        </authorList>
    </citation>
    <scope>NUCLEOTIDE SEQUENCE</scope>
    <source>
        <strain evidence="2">SDUM040014</strain>
    </source>
</reference>
<gene>
    <name evidence="2" type="ORF">QWI16_05410</name>
</gene>
<dbReference type="RefSeq" id="WP_302711733.1">
    <property type="nucleotide sequence ID" value="NZ_JAULRT010000035.1"/>
</dbReference>
<dbReference type="PANTHER" id="PTHR40254:SF1">
    <property type="entry name" value="BLR0577 PROTEIN"/>
    <property type="match status" value="1"/>
</dbReference>
<evidence type="ECO:0000313" key="3">
    <source>
        <dbReference type="Proteomes" id="UP001168380"/>
    </source>
</evidence>
<dbReference type="InterPro" id="IPR052189">
    <property type="entry name" value="L-asp_N-monooxygenase_NS-form"/>
</dbReference>
<sequence>MQRVGIIGTGPTGLYTLAGLIQSRIPVNITLYESRKVAGVGMPFDERTNHPIMLANIASIEIPPLVCSYLEWLQQQSHTFLERYAVDKKSLHERQFLPRVLLGHYFHNQLKQLIDYGRSNGHQVHLHKSSTVTDIDAQDPCRVWVKGQTEPAHFDYLVIATGHRWPSEAQNEPGYFASPWSGLIESNVPAARVGILGSSLSGIDAAMAVAVQHGHFREQKEYANSSLLFDLKPESTELCISLLSRSGILPEADFYCPIPHQPLTLATPELICKEIDTSSQGLLDRLFELIVRELQLNDPLWSNQVALETLDADSFSDAYFSTRKKSNPFTWARKNLEKVMEDKKAHHTVAWRYTLLRLHEAIEPAIQYFNKRDRERFKRGLKRVFVDNYAAVPPESIRRILALRDAGVIDLKALGQQYEVENHQGQTTIHTKSGRLSLDILIDARGQKPSGLADLPFPCLRKQLAHKEYAKPPLNDDYTIAVPSIRGERVALAALPFLMPLKPFVQGLTECAEIGAKISDSFCSSLLETAHNEQELTND</sequence>
<evidence type="ECO:0000313" key="2">
    <source>
        <dbReference type="EMBL" id="MDO3381603.1"/>
    </source>
</evidence>
<dbReference type="Proteomes" id="UP001168380">
    <property type="component" value="Unassembled WGS sequence"/>
</dbReference>
<feature type="domain" description="FAD-dependent urate hydroxylase HpyO/Asp monooxygenase CreE-like FAD/NAD(P)-binding" evidence="1">
    <location>
        <begin position="6"/>
        <end position="163"/>
    </location>
</feature>
<dbReference type="EMBL" id="JAULRT010000035">
    <property type="protein sequence ID" value="MDO3381603.1"/>
    <property type="molecule type" value="Genomic_DNA"/>
</dbReference>
<keyword evidence="3" id="KW-1185">Reference proteome</keyword>
<accession>A0ABT8TC61</accession>